<dbReference type="AlphaFoldDB" id="A0A238K768"/>
<feature type="signal peptide" evidence="1">
    <location>
        <begin position="1"/>
        <end position="23"/>
    </location>
</feature>
<organism evidence="2 3">
    <name type="scientific">Maliponia aquimaris</name>
    <dbReference type="NCBI Taxonomy" id="1673631"/>
    <lineage>
        <taxon>Bacteria</taxon>
        <taxon>Pseudomonadati</taxon>
        <taxon>Pseudomonadota</taxon>
        <taxon>Alphaproteobacteria</taxon>
        <taxon>Rhodobacterales</taxon>
        <taxon>Paracoccaceae</taxon>
        <taxon>Maliponia</taxon>
    </lineage>
</organism>
<accession>A0A238K768</accession>
<dbReference type="EMBL" id="FXYF01000004">
    <property type="protein sequence ID" value="SMX38655.1"/>
    <property type="molecule type" value="Genomic_DNA"/>
</dbReference>
<evidence type="ECO:0000256" key="1">
    <source>
        <dbReference type="SAM" id="SignalP"/>
    </source>
</evidence>
<dbReference type="RefSeq" id="WP_094020503.1">
    <property type="nucleotide sequence ID" value="NZ_FXYF01000004.1"/>
</dbReference>
<proteinExistence type="predicted"/>
<dbReference type="Proteomes" id="UP000207598">
    <property type="component" value="Unassembled WGS sequence"/>
</dbReference>
<sequence>MRGALAGAALLALAGCMQGVAPGATGGAQGAEARKLSNGMTKAQADAVFGLDAGYERNPANWDEACVSYAYGSPEAPRYVHAVFRGETLVRSTDGHGAICTYGAAL</sequence>
<keyword evidence="3" id="KW-1185">Reference proteome</keyword>
<evidence type="ECO:0000313" key="2">
    <source>
        <dbReference type="EMBL" id="SMX38655.1"/>
    </source>
</evidence>
<evidence type="ECO:0008006" key="4">
    <source>
        <dbReference type="Google" id="ProtNLM"/>
    </source>
</evidence>
<evidence type="ECO:0000313" key="3">
    <source>
        <dbReference type="Proteomes" id="UP000207598"/>
    </source>
</evidence>
<name>A0A238K768_9RHOB</name>
<dbReference type="OrthoDB" id="7870870at2"/>
<gene>
    <name evidence="2" type="ORF">MAA8898_01652</name>
</gene>
<protein>
    <recommendedName>
        <fullName evidence="4">SmpA / OmlA family protein</fullName>
    </recommendedName>
</protein>
<keyword evidence="1" id="KW-0732">Signal</keyword>
<feature type="chain" id="PRO_5012534177" description="SmpA / OmlA family protein" evidence="1">
    <location>
        <begin position="24"/>
        <end position="106"/>
    </location>
</feature>
<reference evidence="2 3" key="1">
    <citation type="submission" date="2017-05" db="EMBL/GenBank/DDBJ databases">
        <authorList>
            <person name="Song R."/>
            <person name="Chenine A.L."/>
            <person name="Ruprecht R.M."/>
        </authorList>
    </citation>
    <scope>NUCLEOTIDE SEQUENCE [LARGE SCALE GENOMIC DNA]</scope>
    <source>
        <strain evidence="2 3">CECT 8898</strain>
    </source>
</reference>
<dbReference type="PROSITE" id="PS51257">
    <property type="entry name" value="PROKAR_LIPOPROTEIN"/>
    <property type="match status" value="1"/>
</dbReference>